<organism evidence="1">
    <name type="scientific">Anopheles sinensis</name>
    <name type="common">Mosquito</name>
    <dbReference type="NCBI Taxonomy" id="74873"/>
    <lineage>
        <taxon>Eukaryota</taxon>
        <taxon>Metazoa</taxon>
        <taxon>Ecdysozoa</taxon>
        <taxon>Arthropoda</taxon>
        <taxon>Hexapoda</taxon>
        <taxon>Insecta</taxon>
        <taxon>Pterygota</taxon>
        <taxon>Neoptera</taxon>
        <taxon>Endopterygota</taxon>
        <taxon>Diptera</taxon>
        <taxon>Nematocera</taxon>
        <taxon>Culicoidea</taxon>
        <taxon>Culicidae</taxon>
        <taxon>Anophelinae</taxon>
        <taxon>Anopheles</taxon>
    </lineage>
</organism>
<dbReference type="Proteomes" id="UP000030765">
    <property type="component" value="Unassembled WGS sequence"/>
</dbReference>
<dbReference type="AlphaFoldDB" id="A0A084WGS9"/>
<gene>
    <name evidence="1" type="ORF">ZHAS_00017526</name>
</gene>
<protein>
    <submittedName>
        <fullName evidence="1 2">Uncharacterized protein</fullName>
    </submittedName>
</protein>
<dbReference type="EMBL" id="ATLV01023714">
    <property type="status" value="NOT_ANNOTATED_CDS"/>
    <property type="molecule type" value="Genomic_DNA"/>
</dbReference>
<evidence type="ECO:0000313" key="2">
    <source>
        <dbReference type="EnsemblMetazoa" id="ASIC017526-PA"/>
    </source>
</evidence>
<proteinExistence type="predicted"/>
<keyword evidence="3" id="KW-1185">Reference proteome</keyword>
<sequence>MQNTPRPGESDRNRHDRSIWSASVVAIVRLSCVFFVHRAANNWREKTLRRSRLSAGGANRICTIPESAALVTVKRAKGGRWRAMATLPARL</sequence>
<reference evidence="2" key="2">
    <citation type="submission" date="2020-05" db="UniProtKB">
        <authorList>
            <consortium name="EnsemblMetazoa"/>
        </authorList>
    </citation>
    <scope>IDENTIFICATION</scope>
</reference>
<dbReference type="VEuPathDB" id="VectorBase:ASIC017526"/>
<name>A0A084WGS9_ANOSI</name>
<dbReference type="EnsemblMetazoa" id="ASIC017526-RA">
    <property type="protein sequence ID" value="ASIC017526-PA"/>
    <property type="gene ID" value="ASIC017526"/>
</dbReference>
<dbReference type="EMBL" id="KE525345">
    <property type="protein sequence ID" value="KFB49423.1"/>
    <property type="molecule type" value="Genomic_DNA"/>
</dbReference>
<evidence type="ECO:0000313" key="1">
    <source>
        <dbReference type="EMBL" id="KFB49423.1"/>
    </source>
</evidence>
<reference evidence="1 3" key="1">
    <citation type="journal article" date="2014" name="BMC Genomics">
        <title>Genome sequence of Anopheles sinensis provides insight into genetics basis of mosquito competence for malaria parasites.</title>
        <authorList>
            <person name="Zhou D."/>
            <person name="Zhang D."/>
            <person name="Ding G."/>
            <person name="Shi L."/>
            <person name="Hou Q."/>
            <person name="Ye Y."/>
            <person name="Xu Y."/>
            <person name="Zhou H."/>
            <person name="Xiong C."/>
            <person name="Li S."/>
            <person name="Yu J."/>
            <person name="Hong S."/>
            <person name="Yu X."/>
            <person name="Zou P."/>
            <person name="Chen C."/>
            <person name="Chang X."/>
            <person name="Wang W."/>
            <person name="Lv Y."/>
            <person name="Sun Y."/>
            <person name="Ma L."/>
            <person name="Shen B."/>
            <person name="Zhu C."/>
        </authorList>
    </citation>
    <scope>NUCLEOTIDE SEQUENCE [LARGE SCALE GENOMIC DNA]</scope>
</reference>
<accession>A0A084WGS9</accession>
<evidence type="ECO:0000313" key="3">
    <source>
        <dbReference type="Proteomes" id="UP000030765"/>
    </source>
</evidence>